<feature type="region of interest" description="Disordered" evidence="1">
    <location>
        <begin position="1"/>
        <end position="43"/>
    </location>
</feature>
<dbReference type="Proteomes" id="UP001054945">
    <property type="component" value="Unassembled WGS sequence"/>
</dbReference>
<name>A0AAV4RUV6_CAEEX</name>
<sequence length="93" mass="10420">MKNKRKRNGVSQVLSKKQAKNEDKEEKQGTSDIKSGKEGRLRSCGSVGRAKINAYSYFNKSTDGQVARTLALAMMGLSLEKEQMVFGFKVFLR</sequence>
<dbReference type="AlphaFoldDB" id="A0AAV4RUV6"/>
<protein>
    <submittedName>
        <fullName evidence="2">Uncharacterized protein</fullName>
    </submittedName>
</protein>
<proteinExistence type="predicted"/>
<keyword evidence="3" id="KW-1185">Reference proteome</keyword>
<comment type="caution">
    <text evidence="2">The sequence shown here is derived from an EMBL/GenBank/DDBJ whole genome shotgun (WGS) entry which is preliminary data.</text>
</comment>
<organism evidence="2 3">
    <name type="scientific">Caerostris extrusa</name>
    <name type="common">Bark spider</name>
    <name type="synonym">Caerostris bankana</name>
    <dbReference type="NCBI Taxonomy" id="172846"/>
    <lineage>
        <taxon>Eukaryota</taxon>
        <taxon>Metazoa</taxon>
        <taxon>Ecdysozoa</taxon>
        <taxon>Arthropoda</taxon>
        <taxon>Chelicerata</taxon>
        <taxon>Arachnida</taxon>
        <taxon>Araneae</taxon>
        <taxon>Araneomorphae</taxon>
        <taxon>Entelegynae</taxon>
        <taxon>Araneoidea</taxon>
        <taxon>Araneidae</taxon>
        <taxon>Caerostris</taxon>
    </lineage>
</organism>
<reference evidence="2 3" key="1">
    <citation type="submission" date="2021-06" db="EMBL/GenBank/DDBJ databases">
        <title>Caerostris extrusa draft genome.</title>
        <authorList>
            <person name="Kono N."/>
            <person name="Arakawa K."/>
        </authorList>
    </citation>
    <scope>NUCLEOTIDE SEQUENCE [LARGE SCALE GENOMIC DNA]</scope>
</reference>
<evidence type="ECO:0000313" key="2">
    <source>
        <dbReference type="EMBL" id="GIY25500.1"/>
    </source>
</evidence>
<evidence type="ECO:0000256" key="1">
    <source>
        <dbReference type="SAM" id="MobiDB-lite"/>
    </source>
</evidence>
<evidence type="ECO:0000313" key="3">
    <source>
        <dbReference type="Proteomes" id="UP001054945"/>
    </source>
</evidence>
<accession>A0AAV4RUV6</accession>
<dbReference type="EMBL" id="BPLR01008552">
    <property type="protein sequence ID" value="GIY25500.1"/>
    <property type="molecule type" value="Genomic_DNA"/>
</dbReference>
<gene>
    <name evidence="2" type="ORF">CEXT_751851</name>
</gene>
<feature type="compositionally biased region" description="Basic and acidic residues" evidence="1">
    <location>
        <begin position="19"/>
        <end position="41"/>
    </location>
</feature>